<evidence type="ECO:0000313" key="4">
    <source>
        <dbReference type="EMBL" id="SHK87512.1"/>
    </source>
</evidence>
<dbReference type="RefSeq" id="WP_234997362.1">
    <property type="nucleotide sequence ID" value="NZ_CALGVN010000058.1"/>
</dbReference>
<dbReference type="Pfam" id="PF13581">
    <property type="entry name" value="HATPase_c_2"/>
    <property type="match status" value="1"/>
</dbReference>
<dbReference type="PANTHER" id="PTHR35526:SF3">
    <property type="entry name" value="ANTI-SIGMA-F FACTOR RSBW"/>
    <property type="match status" value="1"/>
</dbReference>
<dbReference type="InterPro" id="IPR050267">
    <property type="entry name" value="Anti-sigma-factor_SerPK"/>
</dbReference>
<dbReference type="GO" id="GO:0004674">
    <property type="term" value="F:protein serine/threonine kinase activity"/>
    <property type="evidence" value="ECO:0007669"/>
    <property type="project" value="UniProtKB-KW"/>
</dbReference>
<feature type="domain" description="Histidine kinase/HSP90-like ATPase" evidence="3">
    <location>
        <begin position="14"/>
        <end position="127"/>
    </location>
</feature>
<protein>
    <submittedName>
        <fullName evidence="4">Anti-sigma regulatory factor (Ser/Thr protein kinase)</fullName>
    </submittedName>
</protein>
<dbReference type="AlphaFoldDB" id="A0A1M6W148"/>
<evidence type="ECO:0000313" key="5">
    <source>
        <dbReference type="Proteomes" id="UP000184363"/>
    </source>
</evidence>
<dbReference type="CDD" id="cd16936">
    <property type="entry name" value="HATPase_RsbW-like"/>
    <property type="match status" value="1"/>
</dbReference>
<dbReference type="InterPro" id="IPR036890">
    <property type="entry name" value="HATPase_C_sf"/>
</dbReference>
<dbReference type="SUPFAM" id="SSF55874">
    <property type="entry name" value="ATPase domain of HSP90 chaperone/DNA topoisomerase II/histidine kinase"/>
    <property type="match status" value="1"/>
</dbReference>
<reference evidence="4 5" key="1">
    <citation type="submission" date="2016-11" db="EMBL/GenBank/DDBJ databases">
        <authorList>
            <person name="Jaros S."/>
            <person name="Januszkiewicz K."/>
            <person name="Wedrychowicz H."/>
        </authorList>
    </citation>
    <scope>NUCLEOTIDE SEQUENCE [LARGE SCALE GENOMIC DNA]</scope>
    <source>
        <strain evidence="4 5">DSM 43832</strain>
    </source>
</reference>
<name>A0A1M6W148_PSETH</name>
<evidence type="ECO:0000256" key="2">
    <source>
        <dbReference type="SAM" id="MobiDB-lite"/>
    </source>
</evidence>
<dbReference type="STRING" id="1848.SAMN05443637_113176"/>
<keyword evidence="1" id="KW-0723">Serine/threonine-protein kinase</keyword>
<dbReference type="EMBL" id="FRAP01000013">
    <property type="protein sequence ID" value="SHK87512.1"/>
    <property type="molecule type" value="Genomic_DNA"/>
</dbReference>
<gene>
    <name evidence="4" type="ORF">SAMN05443637_113176</name>
</gene>
<keyword evidence="4" id="KW-0418">Kinase</keyword>
<evidence type="ECO:0000259" key="3">
    <source>
        <dbReference type="Pfam" id="PF13581"/>
    </source>
</evidence>
<organism evidence="4 5">
    <name type="scientific">Pseudonocardia thermophila</name>
    <dbReference type="NCBI Taxonomy" id="1848"/>
    <lineage>
        <taxon>Bacteria</taxon>
        <taxon>Bacillati</taxon>
        <taxon>Actinomycetota</taxon>
        <taxon>Actinomycetes</taxon>
        <taxon>Pseudonocardiales</taxon>
        <taxon>Pseudonocardiaceae</taxon>
        <taxon>Pseudonocardia</taxon>
    </lineage>
</organism>
<proteinExistence type="predicted"/>
<evidence type="ECO:0000256" key="1">
    <source>
        <dbReference type="ARBA" id="ARBA00022527"/>
    </source>
</evidence>
<feature type="region of interest" description="Disordered" evidence="2">
    <location>
        <begin position="135"/>
        <end position="159"/>
    </location>
</feature>
<keyword evidence="4" id="KW-0808">Transferase</keyword>
<accession>A0A1M6W148</accession>
<keyword evidence="5" id="KW-1185">Reference proteome</keyword>
<sequence>MTEPTDYYSIRFGADPVQLVFFRHGFDRWLAGLGWPEPERVDAVLAIGEACGNAVEHAYPAGEPGDVEVTGRVVIGPTDRHLVVQVRDHGRWRRAGKENGYGLTTVRACMQRVRIRHDEHGTVVTMTSRPVPLVPAPRRSAEHVDDPSAAEVPHRLRSL</sequence>
<dbReference type="Proteomes" id="UP000184363">
    <property type="component" value="Unassembled WGS sequence"/>
</dbReference>
<dbReference type="Gene3D" id="3.30.565.10">
    <property type="entry name" value="Histidine kinase-like ATPase, C-terminal domain"/>
    <property type="match status" value="1"/>
</dbReference>
<dbReference type="PANTHER" id="PTHR35526">
    <property type="entry name" value="ANTI-SIGMA-F FACTOR RSBW-RELATED"/>
    <property type="match status" value="1"/>
</dbReference>
<dbReference type="InterPro" id="IPR003594">
    <property type="entry name" value="HATPase_dom"/>
</dbReference>